<evidence type="ECO:0008006" key="3">
    <source>
        <dbReference type="Google" id="ProtNLM"/>
    </source>
</evidence>
<reference evidence="1 2" key="1">
    <citation type="submission" date="2018-05" db="EMBL/GenBank/DDBJ databases">
        <title>Animal gut microbial communities from fecal samples from Wisconsin, USA.</title>
        <authorList>
            <person name="Neumann A."/>
        </authorList>
    </citation>
    <scope>NUCLEOTIDE SEQUENCE [LARGE SCALE GENOMIC DNA]</scope>
    <source>
        <strain evidence="1 2">UWS4</strain>
    </source>
</reference>
<evidence type="ECO:0000313" key="1">
    <source>
        <dbReference type="EMBL" id="PWL01180.1"/>
    </source>
</evidence>
<sequence length="246" mass="28850">MKSLVCDFSGIYREQKFCNGENFRWLDCSKIRGTDCYLDDEAKAEIQKIFAQEELRNIHFIDSGNYHYLSKLWTDRIQEKFNLLVFDHHSDMQAPAFEGILSCGGWVKATLDENPFLQNVFLFGIREDHALAIEKKYRSRVFVKTETECAQENFEYELPAEALSFPVYISLDKDALPENELKTNWDAGSFPLKKWEKVLQKFIGKNSVLGIDICGEPSLQREFSEDLEQSNQINFRLEKWLRKLFE</sequence>
<organism evidence="1 2">
    <name type="scientific">Hallerella porci</name>
    <dbReference type="NCBI Taxonomy" id="1945871"/>
    <lineage>
        <taxon>Bacteria</taxon>
        <taxon>Pseudomonadati</taxon>
        <taxon>Fibrobacterota</taxon>
        <taxon>Fibrobacteria</taxon>
        <taxon>Fibrobacterales</taxon>
        <taxon>Fibrobacteraceae</taxon>
        <taxon>Hallerella</taxon>
    </lineage>
</organism>
<gene>
    <name evidence="1" type="ORF">B0H50_11154</name>
</gene>
<keyword evidence="2" id="KW-1185">Reference proteome</keyword>
<comment type="caution">
    <text evidence="1">The sequence shown here is derived from an EMBL/GenBank/DDBJ whole genome shotgun (WGS) entry which is preliminary data.</text>
</comment>
<protein>
    <recommendedName>
        <fullName evidence="3">Arginase family protein</fullName>
    </recommendedName>
</protein>
<dbReference type="InterPro" id="IPR023696">
    <property type="entry name" value="Ureohydrolase_dom_sf"/>
</dbReference>
<proteinExistence type="predicted"/>
<dbReference type="Gene3D" id="3.40.800.10">
    <property type="entry name" value="Ureohydrolase domain"/>
    <property type="match status" value="1"/>
</dbReference>
<evidence type="ECO:0000313" key="2">
    <source>
        <dbReference type="Proteomes" id="UP000245523"/>
    </source>
</evidence>
<dbReference type="SUPFAM" id="SSF52768">
    <property type="entry name" value="Arginase/deacetylase"/>
    <property type="match status" value="1"/>
</dbReference>
<dbReference type="InterPro" id="IPR006035">
    <property type="entry name" value="Ureohydrolase"/>
</dbReference>
<dbReference type="RefSeq" id="WP_106198769.1">
    <property type="nucleotide sequence ID" value="NZ_JAXEIU010000047.1"/>
</dbReference>
<accession>A0ABX5LNQ3</accession>
<name>A0ABX5LNQ3_9BACT</name>
<dbReference type="EMBL" id="QGHD01000011">
    <property type="protein sequence ID" value="PWL01180.1"/>
    <property type="molecule type" value="Genomic_DNA"/>
</dbReference>
<dbReference type="Pfam" id="PF00491">
    <property type="entry name" value="Arginase"/>
    <property type="match status" value="1"/>
</dbReference>
<dbReference type="Proteomes" id="UP000245523">
    <property type="component" value="Unassembled WGS sequence"/>
</dbReference>